<accession>A0A6V6YPY8</accession>
<keyword evidence="2" id="KW-1185">Reference proteome</keyword>
<protein>
    <submittedName>
        <fullName evidence="1">Uncharacterized protein</fullName>
    </submittedName>
</protein>
<proteinExistence type="predicted"/>
<dbReference type="AlphaFoldDB" id="A0A6V6YPY8"/>
<sequence>MKNILITILLLFSSISFGQKKSLNEDLILFEKTVAIQELLHDELYQIVSAKDTVGIDKDEKIKQKFSIEIKEKILNKVIKNYTELIVEYPKSKLIFRALNNKGFAEFELEDYKNAKNTFLKVLESEANDKEKGGIGSGLMGEPYANYKNRACKILADLEIKNKNFQGAITYLDLTKKYPYRHFCGNEFAAEEIYMAQMYSKCYLGLNEEEKAYDILIPNIIENGLASNSELVNITFNALLKNHKKEDLKAQLENSFKNVAVTKETRNKNEYTYYYINFLNRKIELSYWRLGGMMNEQERGQIIAEIQNNSEFYKLLSE</sequence>
<name>A0A6V6YPY8_9FLAO</name>
<organism evidence="1 2">
    <name type="scientific">Flavobacterium chungangense</name>
    <dbReference type="NCBI Taxonomy" id="554283"/>
    <lineage>
        <taxon>Bacteria</taxon>
        <taxon>Pseudomonadati</taxon>
        <taxon>Bacteroidota</taxon>
        <taxon>Flavobacteriia</taxon>
        <taxon>Flavobacteriales</taxon>
        <taxon>Flavobacteriaceae</taxon>
        <taxon>Flavobacterium</taxon>
    </lineage>
</organism>
<reference evidence="1 2" key="1">
    <citation type="submission" date="2020-06" db="EMBL/GenBank/DDBJ databases">
        <authorList>
            <person name="Criscuolo A."/>
        </authorList>
    </citation>
    <scope>NUCLEOTIDE SEQUENCE [LARGE SCALE GENOMIC DNA]</scope>
    <source>
        <strain evidence="2">CIP 110025</strain>
    </source>
</reference>
<comment type="caution">
    <text evidence="1">The sequence shown here is derived from an EMBL/GenBank/DDBJ whole genome shotgun (WGS) entry which is preliminary data.</text>
</comment>
<dbReference type="Gene3D" id="1.25.40.10">
    <property type="entry name" value="Tetratricopeptide repeat domain"/>
    <property type="match status" value="1"/>
</dbReference>
<gene>
    <name evidence="1" type="ORF">FLACHUCJ7_00526</name>
</gene>
<dbReference type="EMBL" id="CAIJDO010000070">
    <property type="protein sequence ID" value="CAD0001436.1"/>
    <property type="molecule type" value="Genomic_DNA"/>
</dbReference>
<dbReference type="Proteomes" id="UP000556700">
    <property type="component" value="Unassembled WGS sequence"/>
</dbReference>
<dbReference type="InterPro" id="IPR011990">
    <property type="entry name" value="TPR-like_helical_dom_sf"/>
</dbReference>
<evidence type="ECO:0000313" key="1">
    <source>
        <dbReference type="EMBL" id="CAD0001436.1"/>
    </source>
</evidence>
<dbReference type="RefSeq" id="WP_031456837.1">
    <property type="nucleotide sequence ID" value="NZ_CAIJDO010000070.1"/>
</dbReference>
<evidence type="ECO:0000313" key="2">
    <source>
        <dbReference type="Proteomes" id="UP000556700"/>
    </source>
</evidence>